<reference evidence="3" key="1">
    <citation type="submission" date="2016-10" db="EMBL/GenBank/DDBJ databases">
        <authorList>
            <person name="Varghese N."/>
            <person name="Submissions S."/>
        </authorList>
    </citation>
    <scope>NUCLEOTIDE SEQUENCE [LARGE SCALE GENOMIC DNA]</scope>
    <source>
        <strain evidence="3">DSM 16471</strain>
    </source>
</reference>
<keyword evidence="1" id="KW-0472">Membrane</keyword>
<proteinExistence type="predicted"/>
<organism evidence="2 3">
    <name type="scientific">Maribacter orientalis</name>
    <dbReference type="NCBI Taxonomy" id="228957"/>
    <lineage>
        <taxon>Bacteria</taxon>
        <taxon>Pseudomonadati</taxon>
        <taxon>Bacteroidota</taxon>
        <taxon>Flavobacteriia</taxon>
        <taxon>Flavobacteriales</taxon>
        <taxon>Flavobacteriaceae</taxon>
        <taxon>Maribacter</taxon>
    </lineage>
</organism>
<keyword evidence="1" id="KW-1133">Transmembrane helix</keyword>
<accession>A0A1H7GYV0</accession>
<dbReference type="AlphaFoldDB" id="A0A1H7GYV0"/>
<sequence>MEENLPKTGKFARNYGIILGLLTVVFAIMLYIAGLQYEQSIALFAVNLSIMIGVIMFGIYKFREANGNILTISEAIKVGIGISLIGAIIGIVYQMIFINLIEPDFMANMMEAQKMEMITQNPNMSQEEIDKAVSMMEKFSGPFLSAAIGLIGGLFLGLIISFIGGLILKKEEAAY</sequence>
<feature type="transmembrane region" description="Helical" evidence="1">
    <location>
        <begin position="40"/>
        <end position="60"/>
    </location>
</feature>
<evidence type="ECO:0008006" key="4">
    <source>
        <dbReference type="Google" id="ProtNLM"/>
    </source>
</evidence>
<dbReference type="EMBL" id="FNZN01000001">
    <property type="protein sequence ID" value="SEK41820.1"/>
    <property type="molecule type" value="Genomic_DNA"/>
</dbReference>
<gene>
    <name evidence="2" type="ORF">SAMN04488008_101443</name>
</gene>
<feature type="transmembrane region" description="Helical" evidence="1">
    <location>
        <begin position="12"/>
        <end position="34"/>
    </location>
</feature>
<evidence type="ECO:0000313" key="3">
    <source>
        <dbReference type="Proteomes" id="UP000198990"/>
    </source>
</evidence>
<dbReference type="OrthoDB" id="1122768at2"/>
<evidence type="ECO:0000256" key="1">
    <source>
        <dbReference type="SAM" id="Phobius"/>
    </source>
</evidence>
<dbReference type="STRING" id="228957.SAMN04488008_101443"/>
<feature type="transmembrane region" description="Helical" evidence="1">
    <location>
        <begin position="80"/>
        <end position="101"/>
    </location>
</feature>
<name>A0A1H7GYV0_9FLAO</name>
<keyword evidence="3" id="KW-1185">Reference proteome</keyword>
<protein>
    <recommendedName>
        <fullName evidence="4">DUF4199 domain-containing protein</fullName>
    </recommendedName>
</protein>
<dbReference type="Pfam" id="PF13858">
    <property type="entry name" value="DUF4199"/>
    <property type="match status" value="1"/>
</dbReference>
<dbReference type="Proteomes" id="UP000198990">
    <property type="component" value="Unassembled WGS sequence"/>
</dbReference>
<dbReference type="RefSeq" id="WP_091619281.1">
    <property type="nucleotide sequence ID" value="NZ_FNZN01000001.1"/>
</dbReference>
<dbReference type="InterPro" id="IPR025250">
    <property type="entry name" value="DUF4199"/>
</dbReference>
<evidence type="ECO:0000313" key="2">
    <source>
        <dbReference type="EMBL" id="SEK41820.1"/>
    </source>
</evidence>
<feature type="transmembrane region" description="Helical" evidence="1">
    <location>
        <begin position="143"/>
        <end position="168"/>
    </location>
</feature>
<keyword evidence="1" id="KW-0812">Transmembrane</keyword>